<sequence length="145" mass="16259">MKKLLAVFLSMGIVFSAVAEQASKESVEKLMVLTGASDMGKQMMGQMLPAMQQMIPDAPPAFWQSVTEEINMDEMVALIVPVYQKHLTEEDIQHMLKFFSTPAGKKLISVQPVIMQESMMIGQQWGQQLFMRAKQKYDAMTPAAN</sequence>
<proteinExistence type="predicted"/>
<feature type="domain" description="DUF2059" evidence="2">
    <location>
        <begin position="73"/>
        <end position="130"/>
    </location>
</feature>
<dbReference type="AlphaFoldDB" id="A0A148KN39"/>
<evidence type="ECO:0000256" key="1">
    <source>
        <dbReference type="SAM" id="SignalP"/>
    </source>
</evidence>
<dbReference type="STRING" id="1799789.AX660_19130"/>
<organism evidence="3 4">
    <name type="scientific">Paraglaciecola hydrolytica</name>
    <dbReference type="NCBI Taxonomy" id="1799789"/>
    <lineage>
        <taxon>Bacteria</taxon>
        <taxon>Pseudomonadati</taxon>
        <taxon>Pseudomonadota</taxon>
        <taxon>Gammaproteobacteria</taxon>
        <taxon>Alteromonadales</taxon>
        <taxon>Alteromonadaceae</taxon>
        <taxon>Paraglaciecola</taxon>
    </lineage>
</organism>
<evidence type="ECO:0000313" key="4">
    <source>
        <dbReference type="Proteomes" id="UP000070299"/>
    </source>
</evidence>
<keyword evidence="1" id="KW-0732">Signal</keyword>
<protein>
    <recommendedName>
        <fullName evidence="2">DUF2059 domain-containing protein</fullName>
    </recommendedName>
</protein>
<evidence type="ECO:0000313" key="3">
    <source>
        <dbReference type="EMBL" id="KXI27669.1"/>
    </source>
</evidence>
<dbReference type="OrthoDB" id="191313at2"/>
<feature type="chain" id="PRO_5007550290" description="DUF2059 domain-containing protein" evidence="1">
    <location>
        <begin position="20"/>
        <end position="145"/>
    </location>
</feature>
<dbReference type="Pfam" id="PF09832">
    <property type="entry name" value="DUF2059"/>
    <property type="match status" value="1"/>
</dbReference>
<dbReference type="InterPro" id="IPR018637">
    <property type="entry name" value="DUF2059"/>
</dbReference>
<dbReference type="EMBL" id="LSNE01000009">
    <property type="protein sequence ID" value="KXI27669.1"/>
    <property type="molecule type" value="Genomic_DNA"/>
</dbReference>
<comment type="caution">
    <text evidence="3">The sequence shown here is derived from an EMBL/GenBank/DDBJ whole genome shotgun (WGS) entry which is preliminary data.</text>
</comment>
<dbReference type="RefSeq" id="WP_068378943.1">
    <property type="nucleotide sequence ID" value="NZ_LSNE01000009.1"/>
</dbReference>
<accession>A0A148KN39</accession>
<reference evidence="4" key="1">
    <citation type="submission" date="2016-02" db="EMBL/GenBank/DDBJ databases">
        <authorList>
            <person name="Schultz-Johansen M."/>
            <person name="Glaring M.A."/>
            <person name="Bech P.K."/>
            <person name="Stougaard P."/>
        </authorList>
    </citation>
    <scope>NUCLEOTIDE SEQUENCE [LARGE SCALE GENOMIC DNA]</scope>
    <source>
        <strain evidence="4">S66</strain>
    </source>
</reference>
<dbReference type="Proteomes" id="UP000070299">
    <property type="component" value="Unassembled WGS sequence"/>
</dbReference>
<keyword evidence="4" id="KW-1185">Reference proteome</keyword>
<evidence type="ECO:0000259" key="2">
    <source>
        <dbReference type="Pfam" id="PF09832"/>
    </source>
</evidence>
<name>A0A148KN39_9ALTE</name>
<feature type="signal peptide" evidence="1">
    <location>
        <begin position="1"/>
        <end position="19"/>
    </location>
</feature>
<gene>
    <name evidence="3" type="ORF">AX660_19130</name>
</gene>